<organism evidence="1">
    <name type="scientific">Arundo donax</name>
    <name type="common">Giant reed</name>
    <name type="synonym">Donax arundinaceus</name>
    <dbReference type="NCBI Taxonomy" id="35708"/>
    <lineage>
        <taxon>Eukaryota</taxon>
        <taxon>Viridiplantae</taxon>
        <taxon>Streptophyta</taxon>
        <taxon>Embryophyta</taxon>
        <taxon>Tracheophyta</taxon>
        <taxon>Spermatophyta</taxon>
        <taxon>Magnoliopsida</taxon>
        <taxon>Liliopsida</taxon>
        <taxon>Poales</taxon>
        <taxon>Poaceae</taxon>
        <taxon>PACMAD clade</taxon>
        <taxon>Arundinoideae</taxon>
        <taxon>Arundineae</taxon>
        <taxon>Arundo</taxon>
    </lineage>
</organism>
<reference evidence="1" key="2">
    <citation type="journal article" date="2015" name="Data Brief">
        <title>Shoot transcriptome of the giant reed, Arundo donax.</title>
        <authorList>
            <person name="Barrero R.A."/>
            <person name="Guerrero F.D."/>
            <person name="Moolhuijzen P."/>
            <person name="Goolsby J.A."/>
            <person name="Tidwell J."/>
            <person name="Bellgard S.E."/>
            <person name="Bellgard M.I."/>
        </authorList>
    </citation>
    <scope>NUCLEOTIDE SEQUENCE</scope>
    <source>
        <tissue evidence="1">Shoot tissue taken approximately 20 cm above the soil surface</tissue>
    </source>
</reference>
<reference evidence="1" key="1">
    <citation type="submission" date="2014-09" db="EMBL/GenBank/DDBJ databases">
        <authorList>
            <person name="Magalhaes I.L.F."/>
            <person name="Oliveira U."/>
            <person name="Santos F.R."/>
            <person name="Vidigal T.H.D.A."/>
            <person name="Brescovit A.D."/>
            <person name="Santos A.J."/>
        </authorList>
    </citation>
    <scope>NUCLEOTIDE SEQUENCE</scope>
    <source>
        <tissue evidence="1">Shoot tissue taken approximately 20 cm above the soil surface</tissue>
    </source>
</reference>
<proteinExistence type="predicted"/>
<sequence length="107" mass="11728">MATLKKALTAGCTWIWKTAQGLSGLVFCSHNHRIRRAHPSCCRWEMPRPPSSGGRVTLGQANRQCPPFASLLPLQRKALLILSIALRAQGGRSIAIAKYTNMEVSTN</sequence>
<dbReference type="EMBL" id="GBRH01257427">
    <property type="protein sequence ID" value="JAD40468.1"/>
    <property type="molecule type" value="Transcribed_RNA"/>
</dbReference>
<dbReference type="AlphaFoldDB" id="A0A0A8ZRY4"/>
<evidence type="ECO:0000313" key="1">
    <source>
        <dbReference type="EMBL" id="JAD40468.1"/>
    </source>
</evidence>
<accession>A0A0A8ZRY4</accession>
<protein>
    <submittedName>
        <fullName evidence="1">Uncharacterized protein</fullName>
    </submittedName>
</protein>
<name>A0A0A8ZRY4_ARUDO</name>